<gene>
    <name evidence="1" type="ORF">FBZ93_101286</name>
</gene>
<sequence length="194" mass="21886">MVERLPNSTLSVHMIARSMRVSGKAMSMKEPKGKIKEFSDDPVLYQAIGKFVYQFSQLEFAIRHLLSDLLELTPDQFHIVTASYDFAALCRVTSAFIHTLLEPSEPIAKEVADVFGRCFRVNDARVRLVHGTWDDDGASHVSRTSLKPAAYFGKVQDITDMTEEAKACMNLVVQLIDGEVVDWARNIRSHLRDV</sequence>
<comment type="caution">
    <text evidence="1">The sequence shown here is derived from an EMBL/GenBank/DDBJ whole genome shotgun (WGS) entry which is preliminary data.</text>
</comment>
<proteinExistence type="predicted"/>
<dbReference type="Proteomes" id="UP000321304">
    <property type="component" value="Unassembled WGS sequence"/>
</dbReference>
<keyword evidence="2" id="KW-1185">Reference proteome</keyword>
<evidence type="ECO:0000313" key="2">
    <source>
        <dbReference type="Proteomes" id="UP000321304"/>
    </source>
</evidence>
<name>A0A560MHZ7_9BRAD</name>
<organism evidence="1 2">
    <name type="scientific">Bradyrhizobium macuxiense</name>
    <dbReference type="NCBI Taxonomy" id="1755647"/>
    <lineage>
        <taxon>Bacteria</taxon>
        <taxon>Pseudomonadati</taxon>
        <taxon>Pseudomonadota</taxon>
        <taxon>Alphaproteobacteria</taxon>
        <taxon>Hyphomicrobiales</taxon>
        <taxon>Nitrobacteraceae</taxon>
        <taxon>Bradyrhizobium</taxon>
    </lineage>
</organism>
<dbReference type="AlphaFoldDB" id="A0A560MHZ7"/>
<evidence type="ECO:0000313" key="1">
    <source>
        <dbReference type="EMBL" id="TWC06995.1"/>
    </source>
</evidence>
<reference evidence="1 2" key="1">
    <citation type="submission" date="2019-06" db="EMBL/GenBank/DDBJ databases">
        <title>Genomic Encyclopedia of Type Strains, Phase IV (KMG-V): Genome sequencing to study the core and pangenomes of soil and plant-associated prokaryotes.</title>
        <authorList>
            <person name="Whitman W."/>
        </authorList>
    </citation>
    <scope>NUCLEOTIDE SEQUENCE [LARGE SCALE GENOMIC DNA]</scope>
    <source>
        <strain evidence="1 2">BR 10355</strain>
    </source>
</reference>
<dbReference type="EMBL" id="VITY01000001">
    <property type="protein sequence ID" value="TWC06995.1"/>
    <property type="molecule type" value="Genomic_DNA"/>
</dbReference>
<accession>A0A560MHZ7</accession>
<protein>
    <submittedName>
        <fullName evidence="1">Uncharacterized protein</fullName>
    </submittedName>
</protein>